<accession>Q24SJ6</accession>
<evidence type="ECO:0000256" key="1">
    <source>
        <dbReference type="SAM" id="MobiDB-lite"/>
    </source>
</evidence>
<feature type="region of interest" description="Disordered" evidence="1">
    <location>
        <begin position="43"/>
        <end position="71"/>
    </location>
</feature>
<name>Q24SJ6_DESHY</name>
<feature type="region of interest" description="Disordered" evidence="1">
    <location>
        <begin position="95"/>
        <end position="175"/>
    </location>
</feature>
<feature type="compositionally biased region" description="Polar residues" evidence="1">
    <location>
        <begin position="137"/>
        <end position="162"/>
    </location>
</feature>
<dbReference type="KEGG" id="dsy:DSY3207"/>
<dbReference type="AlphaFoldDB" id="Q24SJ6"/>
<proteinExistence type="predicted"/>
<evidence type="ECO:0000313" key="3">
    <source>
        <dbReference type="Proteomes" id="UP000001946"/>
    </source>
</evidence>
<dbReference type="HOGENOM" id="CLU_1755892_0_0_9"/>
<gene>
    <name evidence="2" type="ordered locus">DSY3207</name>
</gene>
<evidence type="ECO:0000313" key="2">
    <source>
        <dbReference type="EMBL" id="BAE84996.1"/>
    </source>
</evidence>
<keyword evidence="3" id="KW-1185">Reference proteome</keyword>
<feature type="compositionally biased region" description="Basic and acidic residues" evidence="1">
    <location>
        <begin position="43"/>
        <end position="63"/>
    </location>
</feature>
<protein>
    <submittedName>
        <fullName evidence="2">Uncharacterized protein</fullName>
    </submittedName>
</protein>
<feature type="compositionally biased region" description="Basic and acidic residues" evidence="1">
    <location>
        <begin position="166"/>
        <end position="175"/>
    </location>
</feature>
<feature type="compositionally biased region" description="Polar residues" evidence="1">
    <location>
        <begin position="100"/>
        <end position="130"/>
    </location>
</feature>
<sequence>MSIRLFYIQKDKCLYLSLKYIKPGGMIMIQTGNITSTELSFKKDQPSLNKAEKESGTIKKEAESTVAKAGPAVATAEGTVTVGISFDGDTAEISEKGMQTARSSSSQIEPSENTELSQASSTVKTLLQDASTEDTDTSNLSQYSETQLKSMVSQGTITQSQYIKEMSSRGEKTEQ</sequence>
<dbReference type="EMBL" id="AP008230">
    <property type="protein sequence ID" value="BAE84996.1"/>
    <property type="molecule type" value="Genomic_DNA"/>
</dbReference>
<organism evidence="2 3">
    <name type="scientific">Desulfitobacterium hafniense (strain Y51)</name>
    <dbReference type="NCBI Taxonomy" id="138119"/>
    <lineage>
        <taxon>Bacteria</taxon>
        <taxon>Bacillati</taxon>
        <taxon>Bacillota</taxon>
        <taxon>Clostridia</taxon>
        <taxon>Eubacteriales</taxon>
        <taxon>Desulfitobacteriaceae</taxon>
        <taxon>Desulfitobacterium</taxon>
    </lineage>
</organism>
<reference evidence="2 3" key="1">
    <citation type="journal article" date="2006" name="J. Bacteriol.">
        <title>Complete genome sequence of the dehalorespiring bacterium Desulfitobacterium hafniense Y51 and comparison with Dehalococcoides ethenogenes 195.</title>
        <authorList>
            <person name="Nonaka H."/>
            <person name="Keresztes G."/>
            <person name="Shinoda Y."/>
            <person name="Ikenaga Y."/>
            <person name="Abe M."/>
            <person name="Naito K."/>
            <person name="Inatomi K."/>
            <person name="Furukawa K."/>
            <person name="Inui M."/>
            <person name="Yukawa H."/>
        </authorList>
    </citation>
    <scope>NUCLEOTIDE SEQUENCE [LARGE SCALE GENOMIC DNA]</scope>
    <source>
        <strain evidence="2 3">Y51</strain>
    </source>
</reference>
<dbReference type="Proteomes" id="UP000001946">
    <property type="component" value="Chromosome"/>
</dbReference>